<organism evidence="3 4">
    <name type="scientific">Schistosoma rodhaini</name>
    <dbReference type="NCBI Taxonomy" id="6188"/>
    <lineage>
        <taxon>Eukaryota</taxon>
        <taxon>Metazoa</taxon>
        <taxon>Spiralia</taxon>
        <taxon>Lophotrochozoa</taxon>
        <taxon>Platyhelminthes</taxon>
        <taxon>Trematoda</taxon>
        <taxon>Digenea</taxon>
        <taxon>Strigeidida</taxon>
        <taxon>Schistosomatoidea</taxon>
        <taxon>Schistosomatidae</taxon>
        <taxon>Schistosoma</taxon>
    </lineage>
</organism>
<protein>
    <submittedName>
        <fullName evidence="4 5">Trematode Eggshell Synthesis domain containing protein</fullName>
    </submittedName>
</protein>
<dbReference type="Proteomes" id="UP000050792">
    <property type="component" value="Unassembled WGS sequence"/>
</dbReference>
<feature type="compositionally biased region" description="Low complexity" evidence="1">
    <location>
        <begin position="24"/>
        <end position="34"/>
    </location>
</feature>
<dbReference type="WBParaSite" id="SRDH1_60000.1">
    <property type="protein sequence ID" value="SRDH1_60000.1"/>
    <property type="gene ID" value="SRDH1_60000"/>
</dbReference>
<dbReference type="Pfam" id="PF08034">
    <property type="entry name" value="TES"/>
    <property type="match status" value="1"/>
</dbReference>
<sequence length="219" mass="24843">MKIITLLSFIFLPTILNQEVLKKSSTSNRRGSSSALMNSSRTAHKEEKNDEIHGRSFGGEFDLSWLSRGSNRKYAFKEEGEANAKGYFNRHGRGEYDSLSTRSSRFKVKGSYDKYGRRTFQYSKLKRGGKRKSYLKRFSFDNVDINGNVSYRRRSMGLGSNSENAKHVKIKLSFDSDSGRKSSGGNKHSKSVSGRNVGKEEHTSHSNSSQVLITFNNRR</sequence>
<evidence type="ECO:0000256" key="1">
    <source>
        <dbReference type="SAM" id="MobiDB-lite"/>
    </source>
</evidence>
<feature type="region of interest" description="Disordered" evidence="1">
    <location>
        <begin position="170"/>
        <end position="219"/>
    </location>
</feature>
<proteinExistence type="predicted"/>
<evidence type="ECO:0000313" key="5">
    <source>
        <dbReference type="WBParaSite" id="SRDH1_60010.1"/>
    </source>
</evidence>
<keyword evidence="2" id="KW-0732">Signal</keyword>
<feature type="region of interest" description="Disordered" evidence="1">
    <location>
        <begin position="22"/>
        <end position="53"/>
    </location>
</feature>
<dbReference type="WBParaSite" id="SRDH1_60010.1">
    <property type="protein sequence ID" value="SRDH1_60010.1"/>
    <property type="gene ID" value="SRDH1_60010"/>
</dbReference>
<feature type="compositionally biased region" description="Basic and acidic residues" evidence="1">
    <location>
        <begin position="43"/>
        <end position="53"/>
    </location>
</feature>
<reference evidence="4 5" key="2">
    <citation type="submission" date="2023-11" db="UniProtKB">
        <authorList>
            <consortium name="WormBaseParasite"/>
        </authorList>
    </citation>
    <scope>IDENTIFICATION</scope>
</reference>
<feature type="chain" id="PRO_5044552803" evidence="2">
    <location>
        <begin position="18"/>
        <end position="219"/>
    </location>
</feature>
<evidence type="ECO:0000313" key="3">
    <source>
        <dbReference type="Proteomes" id="UP000050792"/>
    </source>
</evidence>
<feature type="compositionally biased region" description="Polar residues" evidence="1">
    <location>
        <begin position="205"/>
        <end position="219"/>
    </location>
</feature>
<evidence type="ECO:0000313" key="4">
    <source>
        <dbReference type="WBParaSite" id="SRDH1_60000.1"/>
    </source>
</evidence>
<feature type="signal peptide" evidence="2">
    <location>
        <begin position="1"/>
        <end position="17"/>
    </location>
</feature>
<keyword evidence="3" id="KW-1185">Reference proteome</keyword>
<feature type="compositionally biased region" description="Polar residues" evidence="1">
    <location>
        <begin position="181"/>
        <end position="194"/>
    </location>
</feature>
<reference evidence="3" key="1">
    <citation type="submission" date="2022-06" db="EMBL/GenBank/DDBJ databases">
        <authorList>
            <person name="Berger JAMES D."/>
            <person name="Berger JAMES D."/>
        </authorList>
    </citation>
    <scope>NUCLEOTIDE SEQUENCE [LARGE SCALE GENOMIC DNA]</scope>
</reference>
<evidence type="ECO:0000256" key="2">
    <source>
        <dbReference type="SAM" id="SignalP"/>
    </source>
</evidence>
<name>A0A183QAJ8_9TREM</name>
<dbReference type="InterPro" id="IPR012615">
    <property type="entry name" value="TES"/>
</dbReference>
<accession>A0A183QAJ8</accession>
<dbReference type="AlphaFoldDB" id="A0A183QAJ8"/>